<feature type="compositionally biased region" description="Basic and acidic residues" evidence="1">
    <location>
        <begin position="304"/>
        <end position="320"/>
    </location>
</feature>
<feature type="compositionally biased region" description="Polar residues" evidence="1">
    <location>
        <begin position="578"/>
        <end position="588"/>
    </location>
</feature>
<gene>
    <name evidence="2" type="ORF">BJ508DRAFT_182727</name>
</gene>
<dbReference type="EMBL" id="ML119742">
    <property type="protein sequence ID" value="RPA76553.1"/>
    <property type="molecule type" value="Genomic_DNA"/>
</dbReference>
<feature type="region of interest" description="Disordered" evidence="1">
    <location>
        <begin position="574"/>
        <end position="651"/>
    </location>
</feature>
<protein>
    <submittedName>
        <fullName evidence="2">Uncharacterized protein</fullName>
    </submittedName>
</protein>
<evidence type="ECO:0000313" key="2">
    <source>
        <dbReference type="EMBL" id="RPA76553.1"/>
    </source>
</evidence>
<sequence length="953" mass="104362">MEREKGSEKIFFSCVWTKEEGEGWNEKEGGDPGLFCQGLLVTTATTSPSTFVRIPRAAPFLFHLPHSTIQRSAKTFARHASPHTSRSLQIQPSSPSILILSPFHQWIFRIKSIVQIPITTMSTLGEWGKSDNGPTERLDWSAEVTEELGWQTATRRRPNRNPNSALRPTALSFEPTKSGAGQSSSRSSGYAQQTSLGGPRQQTNQTKLRKNFQNRHDKSSPINVFDGNVESRQGNSRPKRQVKDESKGSNSRSTGPISILKKSSKGQEKEKASVDSSWVATKTLTEVPKQANWAQKAAKPLHSPQKDKHASGEKERKEAPKKITILMRVAAPQPDAVTAAPKQLKKAKEQNSANMEEPLVGPKLATKQPETKSPQSEELVLPVVSKPTVTVSKKERKASAAAYTGVIFSFGAAKQIEGALSLPPNLAGRGRSIVLATATSSKKRKHVSNTRGPTASKRGALNQPVSLPLSLKSKSRELSRANDAWRKSLRFGANVPGFVDVEILAEPDDIEMADTALGPNGLDEPGAFGYAILDNSDTSQTIDGHKKVPAVLSEGVEASQWHNALLQVPPAEWPTFVPKSQNESANSSKGRKTPKETLEINTKQDHMPPPSEWPTFVPSSTPSKMDSLPVKSSTGKKQSKSSAKKRAKRDNLVAKTPIVDHTAKPLTPTLQALKDRGGLVSFLPQHCQPVYAAGSFPESPPVKAPVGYMLCVDNPAKTDYAVGAFIEPTVEQDLFPDVDETGSYAFVLVLVKQLMFTLIDDNERGGEMTSELLDQEVTRLVHQISAGAAAIRNQDVRVLLLHDVRTPIFPNMLERNFTRFLSGMSKRVGTSVVYQPVEAMEAFVQEKLAQAAGDPNCAAIVGIGSYWNETLPHDISTDIALLHQQKKCVPPSKVLIVVHDAFYDDHLTVTHLPSGAGSETKAYDQYCGSFYVFRRHFPKIFATYNRIVSFDCF</sequence>
<feature type="region of interest" description="Disordered" evidence="1">
    <location>
        <begin position="289"/>
        <end position="320"/>
    </location>
</feature>
<proteinExistence type="predicted"/>
<feature type="compositionally biased region" description="Basic and acidic residues" evidence="1">
    <location>
        <begin position="593"/>
        <end position="606"/>
    </location>
</feature>
<evidence type="ECO:0000313" key="3">
    <source>
        <dbReference type="Proteomes" id="UP000275078"/>
    </source>
</evidence>
<reference evidence="2 3" key="1">
    <citation type="journal article" date="2018" name="Nat. Ecol. Evol.">
        <title>Pezizomycetes genomes reveal the molecular basis of ectomycorrhizal truffle lifestyle.</title>
        <authorList>
            <person name="Murat C."/>
            <person name="Payen T."/>
            <person name="Noel B."/>
            <person name="Kuo A."/>
            <person name="Morin E."/>
            <person name="Chen J."/>
            <person name="Kohler A."/>
            <person name="Krizsan K."/>
            <person name="Balestrini R."/>
            <person name="Da Silva C."/>
            <person name="Montanini B."/>
            <person name="Hainaut M."/>
            <person name="Levati E."/>
            <person name="Barry K.W."/>
            <person name="Belfiori B."/>
            <person name="Cichocki N."/>
            <person name="Clum A."/>
            <person name="Dockter R.B."/>
            <person name="Fauchery L."/>
            <person name="Guy J."/>
            <person name="Iotti M."/>
            <person name="Le Tacon F."/>
            <person name="Lindquist E.A."/>
            <person name="Lipzen A."/>
            <person name="Malagnac F."/>
            <person name="Mello A."/>
            <person name="Molinier V."/>
            <person name="Miyauchi S."/>
            <person name="Poulain J."/>
            <person name="Riccioni C."/>
            <person name="Rubini A."/>
            <person name="Sitrit Y."/>
            <person name="Splivallo R."/>
            <person name="Traeger S."/>
            <person name="Wang M."/>
            <person name="Zifcakova L."/>
            <person name="Wipf D."/>
            <person name="Zambonelli A."/>
            <person name="Paolocci F."/>
            <person name="Nowrousian M."/>
            <person name="Ottonello S."/>
            <person name="Baldrian P."/>
            <person name="Spatafora J.W."/>
            <person name="Henrissat B."/>
            <person name="Nagy L.G."/>
            <person name="Aury J.M."/>
            <person name="Wincker P."/>
            <person name="Grigoriev I.V."/>
            <person name="Bonfante P."/>
            <person name="Martin F.M."/>
        </authorList>
    </citation>
    <scope>NUCLEOTIDE SEQUENCE [LARGE SCALE GENOMIC DNA]</scope>
    <source>
        <strain evidence="2 3">RN42</strain>
    </source>
</reference>
<feature type="compositionally biased region" description="Low complexity" evidence="1">
    <location>
        <begin position="178"/>
        <end position="195"/>
    </location>
</feature>
<feature type="compositionally biased region" description="Basic residues" evidence="1">
    <location>
        <begin position="637"/>
        <end position="648"/>
    </location>
</feature>
<keyword evidence="3" id="KW-1185">Reference proteome</keyword>
<evidence type="ECO:0000256" key="1">
    <source>
        <dbReference type="SAM" id="MobiDB-lite"/>
    </source>
</evidence>
<organism evidence="2 3">
    <name type="scientific">Ascobolus immersus RN42</name>
    <dbReference type="NCBI Taxonomy" id="1160509"/>
    <lineage>
        <taxon>Eukaryota</taxon>
        <taxon>Fungi</taxon>
        <taxon>Dikarya</taxon>
        <taxon>Ascomycota</taxon>
        <taxon>Pezizomycotina</taxon>
        <taxon>Pezizomycetes</taxon>
        <taxon>Pezizales</taxon>
        <taxon>Ascobolaceae</taxon>
        <taxon>Ascobolus</taxon>
    </lineage>
</organism>
<feature type="region of interest" description="Disordered" evidence="1">
    <location>
        <begin position="149"/>
        <end position="275"/>
    </location>
</feature>
<dbReference type="Proteomes" id="UP000275078">
    <property type="component" value="Unassembled WGS sequence"/>
</dbReference>
<feature type="region of interest" description="Disordered" evidence="1">
    <location>
        <begin position="439"/>
        <end position="462"/>
    </location>
</feature>
<name>A0A3N4HRT3_ASCIM</name>
<accession>A0A3N4HRT3</accession>
<dbReference type="AlphaFoldDB" id="A0A3N4HRT3"/>
<feature type="region of interest" description="Disordered" evidence="1">
    <location>
        <begin position="336"/>
        <end position="360"/>
    </location>
</feature>